<sequence>AAATATAGGCHSGCACHPWPGAAVAAGRSPAVQECHHCGIGQIRWDSGQHRGHSYDGCRRRRRQRCANVCAHQGSSYGSGHSEYRCSTATAAAAAGRHSHHHHDSPGDGCRGNRPSSWAASEQRHHHCRWQHPRRGLGHQPHLRPAAARSAEDLGRGSREPSDNSSRGGQRARGPQSHCLSAAGNASRQFPAPTAAAAEDAAAQATAAEAPPTAAAAGRGRRHHPGHRGGARQPRSGHG</sequence>
<dbReference type="AlphaFoldDB" id="A0A131ZAE7"/>
<accession>A0A131ZAE7</accession>
<name>A0A131ZAE7_RHIAP</name>
<reference evidence="2" key="1">
    <citation type="journal article" date="2016" name="Ticks Tick Borne Dis.">
        <title>De novo assembly and annotation of the salivary gland transcriptome of Rhipicephalus appendiculatus male and female ticks during blood feeding.</title>
        <authorList>
            <person name="de Castro M.H."/>
            <person name="de Klerk D."/>
            <person name="Pienaar R."/>
            <person name="Latif A.A."/>
            <person name="Rees D.J."/>
            <person name="Mans B.J."/>
        </authorList>
    </citation>
    <scope>NUCLEOTIDE SEQUENCE</scope>
    <source>
        <tissue evidence="2">Salivary glands</tissue>
    </source>
</reference>
<feature type="compositionally biased region" description="Basic residues" evidence="1">
    <location>
        <begin position="219"/>
        <end position="239"/>
    </location>
</feature>
<feature type="compositionally biased region" description="Basic and acidic residues" evidence="1">
    <location>
        <begin position="150"/>
        <end position="162"/>
    </location>
</feature>
<dbReference type="EMBL" id="GEDV01000619">
    <property type="protein sequence ID" value="JAP87938.1"/>
    <property type="molecule type" value="Transcribed_RNA"/>
</dbReference>
<feature type="compositionally biased region" description="Low complexity" evidence="1">
    <location>
        <begin position="191"/>
        <end position="218"/>
    </location>
</feature>
<evidence type="ECO:0000256" key="1">
    <source>
        <dbReference type="SAM" id="MobiDB-lite"/>
    </source>
</evidence>
<organism evidence="2">
    <name type="scientific">Rhipicephalus appendiculatus</name>
    <name type="common">Brown ear tick</name>
    <dbReference type="NCBI Taxonomy" id="34631"/>
    <lineage>
        <taxon>Eukaryota</taxon>
        <taxon>Metazoa</taxon>
        <taxon>Ecdysozoa</taxon>
        <taxon>Arthropoda</taxon>
        <taxon>Chelicerata</taxon>
        <taxon>Arachnida</taxon>
        <taxon>Acari</taxon>
        <taxon>Parasitiformes</taxon>
        <taxon>Ixodida</taxon>
        <taxon>Ixodoidea</taxon>
        <taxon>Ixodidae</taxon>
        <taxon>Rhipicephalinae</taxon>
        <taxon>Rhipicephalus</taxon>
        <taxon>Rhipicephalus</taxon>
    </lineage>
</organism>
<feature type="compositionally biased region" description="Basic residues" evidence="1">
    <location>
        <begin position="124"/>
        <end position="137"/>
    </location>
</feature>
<proteinExistence type="predicted"/>
<evidence type="ECO:0000313" key="2">
    <source>
        <dbReference type="EMBL" id="JAP87938.1"/>
    </source>
</evidence>
<feature type="region of interest" description="Disordered" evidence="1">
    <location>
        <begin position="97"/>
        <end position="239"/>
    </location>
</feature>
<protein>
    <submittedName>
        <fullName evidence="2">E1A-binding protein p400</fullName>
    </submittedName>
</protein>
<feature type="non-terminal residue" evidence="2">
    <location>
        <position position="1"/>
    </location>
</feature>